<dbReference type="RefSeq" id="XP_028886604.1">
    <property type="nucleotide sequence ID" value="XM_029022058.1"/>
</dbReference>
<dbReference type="AlphaFoldDB" id="A0A1X0P6P1"/>
<keyword evidence="9" id="KW-1185">Reference proteome</keyword>
<dbReference type="Pfam" id="PF00225">
    <property type="entry name" value="Kinesin"/>
    <property type="match status" value="1"/>
</dbReference>
<dbReference type="GO" id="GO:0003777">
    <property type="term" value="F:microtubule motor activity"/>
    <property type="evidence" value="ECO:0007669"/>
    <property type="project" value="InterPro"/>
</dbReference>
<proteinExistence type="inferred from homology"/>
<dbReference type="Proteomes" id="UP000192257">
    <property type="component" value="Unassembled WGS sequence"/>
</dbReference>
<sequence>MDDVPFFERVRVAVRERPITEDDLSKVRLHVKVDEDKLVAFAPGASEGLMYDSDYYFPCNTTQNDIYLTIGKEMVDLAIKGVSCNVVTTGYTDTGKTYTLYGDVSNTGLIQDTVKDLYQRLEAQSDEYDTDILLRYWEMSRDAVEDNLRGDNEETKESQYMVSRDNLDRLTIPNLTTVEVQTFDEFMAQLNRGNVQRIQRSYNRMSRWHGFVQLIITTTDKAERSRNLIRTMTFVHMKGTDRVGAKGMRGELLKEGSCINVSVTLLCAAIIHSLEYREKRKLWVTTPEKHRDLIRRSQSFFMECKFSRLMSQLICGFEASFIIGCISPLNYNESIETLESLQLFRRLKCEIKPMVLISDRGVLLQKLRQHETVLGEDNVEELYNSDIAGKPLTEAEEKLLILYGKLYGADPRKGADKVFTTPDDSTIIERSKSRARRESGKVETHGLRKRIFLNSSKTATYEGQWEDGRFGGFGELIQKRLKYRGEFRNGLREGEGTLWVRTDEKSPWVRVYRGEWLAGKRDGFGTSWEENGEIYEGEWREDKRNGFGRLFLVNGDVIKGEFRDGHCDGRALLLQANGDWYDGYWAMGLREGPGMFCFVQRQQYLLGEWSKNFCKCGTMYDMPNKTTNEHSSFIPRLGLLRDDEILELERRKIYDSRIQEFAALQRGWVNPDIMPPLGACMTASGEEEKCAYLDVDEASDTTGDQVGEPLGLDVE</sequence>
<feature type="domain" description="Kinesin motor" evidence="7">
    <location>
        <begin position="9"/>
        <end position="350"/>
    </location>
</feature>
<dbReference type="SUPFAM" id="SSF52540">
    <property type="entry name" value="P-loop containing nucleoside triphosphate hydrolases"/>
    <property type="match status" value="1"/>
</dbReference>
<comment type="similarity">
    <text evidence="6">Belongs to the TRAFAC class myosin-kinesin ATPase superfamily. Kinesin family.</text>
</comment>
<keyword evidence="6" id="KW-0547">Nucleotide-binding</keyword>
<name>A0A1X0P6P1_9TRYP</name>
<gene>
    <name evidence="8" type="ORF">TM35_000032910</name>
</gene>
<dbReference type="InterPro" id="IPR036961">
    <property type="entry name" value="Kinesin_motor_dom_sf"/>
</dbReference>
<dbReference type="OrthoDB" id="270720at2759"/>
<dbReference type="PANTHER" id="PTHR46511:SF1">
    <property type="entry name" value="MORN REPEAT-CONTAINING PROTEIN 3"/>
    <property type="match status" value="1"/>
</dbReference>
<evidence type="ECO:0000256" key="2">
    <source>
        <dbReference type="ARBA" id="ARBA00022737"/>
    </source>
</evidence>
<comment type="subcellular location">
    <subcellularLocation>
        <location evidence="1">Cytoplasmic vesicle</location>
        <location evidence="1">Secretory vesicle</location>
        <location evidence="1">Acrosome</location>
    </subcellularLocation>
</comment>
<protein>
    <recommendedName>
        <fullName evidence="4">MORN repeat-containing protein 3</fullName>
    </recommendedName>
</protein>
<comment type="function">
    <text evidence="5">Assembles a suppression complex (suppresome) by tethering SIRT1 and MDM2 to regulate composite modifications of p53/TP53. Confers both deacetylation-mediated functional inactivation, by SIRT1, and ubiquitination-dependent degradation, by MDM2, of p53/TP53, promoting a proliferative and cell survival behaviors. May play a role in the regulation of spermatogenesis.</text>
</comment>
<dbReference type="SMART" id="SM00129">
    <property type="entry name" value="KISc"/>
    <property type="match status" value="1"/>
</dbReference>
<dbReference type="GO" id="GO:0007018">
    <property type="term" value="P:microtubule-based movement"/>
    <property type="evidence" value="ECO:0007669"/>
    <property type="project" value="InterPro"/>
</dbReference>
<evidence type="ECO:0000259" key="7">
    <source>
        <dbReference type="PROSITE" id="PS50067"/>
    </source>
</evidence>
<accession>A0A1X0P6P1</accession>
<keyword evidence="6" id="KW-0067">ATP-binding</keyword>
<evidence type="ECO:0000256" key="5">
    <source>
        <dbReference type="ARBA" id="ARBA00045851"/>
    </source>
</evidence>
<evidence type="ECO:0000256" key="3">
    <source>
        <dbReference type="ARBA" id="ARBA00023329"/>
    </source>
</evidence>
<keyword evidence="2" id="KW-0677">Repeat</keyword>
<dbReference type="GO" id="GO:0008017">
    <property type="term" value="F:microtubule binding"/>
    <property type="evidence" value="ECO:0007669"/>
    <property type="project" value="InterPro"/>
</dbReference>
<dbReference type="InterPro" id="IPR027417">
    <property type="entry name" value="P-loop_NTPase"/>
</dbReference>
<dbReference type="InterPro" id="IPR001752">
    <property type="entry name" value="Kinesin_motor_dom"/>
</dbReference>
<evidence type="ECO:0000256" key="6">
    <source>
        <dbReference type="PROSITE-ProRule" id="PRU00283"/>
    </source>
</evidence>
<dbReference type="PROSITE" id="PS50067">
    <property type="entry name" value="KINESIN_MOTOR_2"/>
    <property type="match status" value="1"/>
</dbReference>
<keyword evidence="3" id="KW-0968">Cytoplasmic vesicle</keyword>
<dbReference type="GeneID" id="39981838"/>
<dbReference type="PANTHER" id="PTHR46511">
    <property type="entry name" value="MORN REPEAT-CONTAINING PROTEIN 3"/>
    <property type="match status" value="1"/>
</dbReference>
<evidence type="ECO:0000256" key="1">
    <source>
        <dbReference type="ARBA" id="ARBA00004218"/>
    </source>
</evidence>
<comment type="caution">
    <text evidence="8">The sequence shown here is derived from an EMBL/GenBank/DDBJ whole genome shotgun (WGS) entry which is preliminary data.</text>
</comment>
<evidence type="ECO:0000313" key="8">
    <source>
        <dbReference type="EMBL" id="ORC92538.1"/>
    </source>
</evidence>
<dbReference type="Gene3D" id="2.20.110.10">
    <property type="entry name" value="Histone H3 K4-specific methyltransferase SET7/9 N-terminal domain"/>
    <property type="match status" value="1"/>
</dbReference>
<dbReference type="GO" id="GO:0005524">
    <property type="term" value="F:ATP binding"/>
    <property type="evidence" value="ECO:0007669"/>
    <property type="project" value="UniProtKB-UniRule"/>
</dbReference>
<dbReference type="EMBL" id="NBCO01000003">
    <property type="protein sequence ID" value="ORC92538.1"/>
    <property type="molecule type" value="Genomic_DNA"/>
</dbReference>
<reference evidence="8 9" key="1">
    <citation type="submission" date="2017-03" db="EMBL/GenBank/DDBJ databases">
        <title>An alternative strategy for trypanosome survival in the mammalian bloodstream revealed through genome and transcriptome analysis of the ubiquitous bovine parasite Trypanosoma (Megatrypanum) theileri.</title>
        <authorList>
            <person name="Kelly S."/>
            <person name="Ivens A."/>
            <person name="Mott A."/>
            <person name="O'Neill E."/>
            <person name="Emms D."/>
            <person name="Macleod O."/>
            <person name="Voorheis P."/>
            <person name="Matthews J."/>
            <person name="Matthews K."/>
            <person name="Carrington M."/>
        </authorList>
    </citation>
    <scope>NUCLEOTIDE SEQUENCE [LARGE SCALE GENOMIC DNA]</scope>
    <source>
        <strain evidence="8">Edinburgh</strain>
    </source>
</reference>
<dbReference type="SUPFAM" id="SSF82185">
    <property type="entry name" value="Histone H3 K4-specific methyltransferase SET7/9 N-terminal domain"/>
    <property type="match status" value="2"/>
</dbReference>
<organism evidence="8 9">
    <name type="scientific">Trypanosoma theileri</name>
    <dbReference type="NCBI Taxonomy" id="67003"/>
    <lineage>
        <taxon>Eukaryota</taxon>
        <taxon>Discoba</taxon>
        <taxon>Euglenozoa</taxon>
        <taxon>Kinetoplastea</taxon>
        <taxon>Metakinetoplastina</taxon>
        <taxon>Trypanosomatida</taxon>
        <taxon>Trypanosomatidae</taxon>
        <taxon>Trypanosoma</taxon>
    </lineage>
</organism>
<dbReference type="Gene3D" id="3.40.850.10">
    <property type="entry name" value="Kinesin motor domain"/>
    <property type="match status" value="1"/>
</dbReference>
<dbReference type="GO" id="GO:0001669">
    <property type="term" value="C:acrosomal vesicle"/>
    <property type="evidence" value="ECO:0007669"/>
    <property type="project" value="UniProtKB-SubCell"/>
</dbReference>
<keyword evidence="6" id="KW-0505">Motor protein</keyword>
<evidence type="ECO:0000313" key="9">
    <source>
        <dbReference type="Proteomes" id="UP000192257"/>
    </source>
</evidence>
<dbReference type="InterPro" id="IPR052472">
    <property type="entry name" value="MORN3"/>
</dbReference>
<evidence type="ECO:0000256" key="4">
    <source>
        <dbReference type="ARBA" id="ARBA00039854"/>
    </source>
</evidence>
<dbReference type="VEuPathDB" id="TriTrypDB:TM35_000032910"/>
<dbReference type="InterPro" id="IPR003409">
    <property type="entry name" value="MORN"/>
</dbReference>
<dbReference type="SMART" id="SM00698">
    <property type="entry name" value="MORN"/>
    <property type="match status" value="6"/>
</dbReference>
<dbReference type="Pfam" id="PF02493">
    <property type="entry name" value="MORN"/>
    <property type="match status" value="6"/>
</dbReference>
<feature type="binding site" evidence="6">
    <location>
        <begin position="90"/>
        <end position="97"/>
    </location>
    <ligand>
        <name>ATP</name>
        <dbReference type="ChEBI" id="CHEBI:30616"/>
    </ligand>
</feature>